<evidence type="ECO:0000256" key="2">
    <source>
        <dbReference type="ARBA" id="ARBA00022448"/>
    </source>
</evidence>
<feature type="transmembrane region" description="Helical" evidence="7">
    <location>
        <begin position="36"/>
        <end position="57"/>
    </location>
</feature>
<evidence type="ECO:0000313" key="8">
    <source>
        <dbReference type="EMBL" id="GJE02595.1"/>
    </source>
</evidence>
<comment type="caution">
    <text evidence="8">The sequence shown here is derived from an EMBL/GenBank/DDBJ whole genome shotgun (WGS) entry which is preliminary data.</text>
</comment>
<keyword evidence="9" id="KW-1185">Reference proteome</keyword>
<keyword evidence="6 7" id="KW-0472">Membrane</keyword>
<evidence type="ECO:0000256" key="4">
    <source>
        <dbReference type="ARBA" id="ARBA00022692"/>
    </source>
</evidence>
<accession>A0ABQ4SH94</accession>
<gene>
    <name evidence="8" type="ORF">GMJLKIPL_4544</name>
</gene>
<evidence type="ECO:0000256" key="5">
    <source>
        <dbReference type="ARBA" id="ARBA00022989"/>
    </source>
</evidence>
<dbReference type="PANTHER" id="PTHR36838:SF3">
    <property type="entry name" value="TRANSPORTER AUXIN EFFLUX CARRIER EC FAMILY"/>
    <property type="match status" value="1"/>
</dbReference>
<feature type="transmembrane region" description="Helical" evidence="7">
    <location>
        <begin position="6"/>
        <end position="24"/>
    </location>
</feature>
<feature type="transmembrane region" description="Helical" evidence="7">
    <location>
        <begin position="260"/>
        <end position="281"/>
    </location>
</feature>
<evidence type="ECO:0008006" key="10">
    <source>
        <dbReference type="Google" id="ProtNLM"/>
    </source>
</evidence>
<evidence type="ECO:0000256" key="1">
    <source>
        <dbReference type="ARBA" id="ARBA00004141"/>
    </source>
</evidence>
<comment type="subcellular location">
    <subcellularLocation>
        <location evidence="1">Membrane</location>
        <topology evidence="1">Multi-pass membrane protein</topology>
    </subcellularLocation>
</comment>
<feature type="transmembrane region" description="Helical" evidence="7">
    <location>
        <begin position="203"/>
        <end position="222"/>
    </location>
</feature>
<dbReference type="Proteomes" id="UP001055153">
    <property type="component" value="Unassembled WGS sequence"/>
</dbReference>
<feature type="transmembrane region" description="Helical" evidence="7">
    <location>
        <begin position="69"/>
        <end position="89"/>
    </location>
</feature>
<proteinExistence type="predicted"/>
<keyword evidence="5 7" id="KW-1133">Transmembrane helix</keyword>
<dbReference type="PANTHER" id="PTHR36838">
    <property type="entry name" value="AUXIN EFFLUX CARRIER FAMILY PROTEIN"/>
    <property type="match status" value="1"/>
</dbReference>
<keyword evidence="4 7" id="KW-0812">Transmembrane</keyword>
<protein>
    <recommendedName>
        <fullName evidence="10">Malonate transporter</fullName>
    </recommendedName>
</protein>
<feature type="transmembrane region" description="Helical" evidence="7">
    <location>
        <begin position="293"/>
        <end position="317"/>
    </location>
</feature>
<feature type="transmembrane region" description="Helical" evidence="7">
    <location>
        <begin position="101"/>
        <end position="123"/>
    </location>
</feature>
<evidence type="ECO:0000256" key="3">
    <source>
        <dbReference type="ARBA" id="ARBA00022475"/>
    </source>
</evidence>
<evidence type="ECO:0000313" key="9">
    <source>
        <dbReference type="Proteomes" id="UP001055153"/>
    </source>
</evidence>
<dbReference type="Pfam" id="PF03547">
    <property type="entry name" value="Mem_trans"/>
    <property type="match status" value="1"/>
</dbReference>
<keyword evidence="3" id="KW-1003">Cell membrane</keyword>
<feature type="transmembrane region" description="Helical" evidence="7">
    <location>
        <begin position="129"/>
        <end position="155"/>
    </location>
</feature>
<evidence type="ECO:0000256" key="7">
    <source>
        <dbReference type="SAM" id="Phobius"/>
    </source>
</evidence>
<name>A0ABQ4SH94_9HYPH</name>
<feature type="transmembrane region" description="Helical" evidence="7">
    <location>
        <begin position="234"/>
        <end position="254"/>
    </location>
</feature>
<evidence type="ECO:0000256" key="6">
    <source>
        <dbReference type="ARBA" id="ARBA00023136"/>
    </source>
</evidence>
<dbReference type="RefSeq" id="WP_238239297.1">
    <property type="nucleotide sequence ID" value="NZ_BPQQ01000058.1"/>
</dbReference>
<reference evidence="8" key="1">
    <citation type="journal article" date="2021" name="Front. Microbiol.">
        <title>Comprehensive Comparative Genomics and Phenotyping of Methylobacterium Species.</title>
        <authorList>
            <person name="Alessa O."/>
            <person name="Ogura Y."/>
            <person name="Fujitani Y."/>
            <person name="Takami H."/>
            <person name="Hayashi T."/>
            <person name="Sahin N."/>
            <person name="Tani A."/>
        </authorList>
    </citation>
    <scope>NUCLEOTIDE SEQUENCE</scope>
    <source>
        <strain evidence="8">DSM 17168</strain>
    </source>
</reference>
<keyword evidence="2" id="KW-0813">Transport</keyword>
<sequence>MELQGLFDLLSPFFGLIAVGWAAGRLFPRPEGAAGFAWLQFYVIYVALPCLFFRLVAGKPLDEVMNGRFVAATTLATALAFGLALMVGLRASRGALAEATLQGMAGAYANVGYMGPPLVLAALGPAAGAPVALVFVFDNLFLFTLVPLLMALAGAERRGFAAAVRTVAIRIVTHPFNLAALAGLAAGGLHLRLPTVLDRISDSLAQTAAPTALFMLGLTVALRPARLPPPEVAALVVIKLLVHPLLALGVLTAFGGLPPVWIAAGVLMAALPPALNIFVVSSQYGLGTERASACLLAGTLASILTLTAFVFAVRAGWLVAGL</sequence>
<dbReference type="InterPro" id="IPR004776">
    <property type="entry name" value="Mem_transp_PIN-like"/>
</dbReference>
<organism evidence="8 9">
    <name type="scientific">Methylobacterium isbiliense</name>
    <dbReference type="NCBI Taxonomy" id="315478"/>
    <lineage>
        <taxon>Bacteria</taxon>
        <taxon>Pseudomonadati</taxon>
        <taxon>Pseudomonadota</taxon>
        <taxon>Alphaproteobacteria</taxon>
        <taxon>Hyphomicrobiales</taxon>
        <taxon>Methylobacteriaceae</taxon>
        <taxon>Methylobacterium</taxon>
    </lineage>
</organism>
<dbReference type="EMBL" id="BPQQ01000058">
    <property type="protein sequence ID" value="GJE02595.1"/>
    <property type="molecule type" value="Genomic_DNA"/>
</dbReference>
<reference evidence="8" key="2">
    <citation type="submission" date="2021-08" db="EMBL/GenBank/DDBJ databases">
        <authorList>
            <person name="Tani A."/>
            <person name="Ola A."/>
            <person name="Ogura Y."/>
            <person name="Katsura K."/>
            <person name="Hayashi T."/>
        </authorList>
    </citation>
    <scope>NUCLEOTIDE SEQUENCE</scope>
    <source>
        <strain evidence="8">DSM 17168</strain>
    </source>
</reference>
<feature type="transmembrane region" description="Helical" evidence="7">
    <location>
        <begin position="167"/>
        <end position="191"/>
    </location>
</feature>